<dbReference type="InterPro" id="IPR011009">
    <property type="entry name" value="Kinase-like_dom_sf"/>
</dbReference>
<dbReference type="SUPFAM" id="SSF56112">
    <property type="entry name" value="Protein kinase-like (PK-like)"/>
    <property type="match status" value="1"/>
</dbReference>
<gene>
    <name evidence="2" type="ORF">Glove_349g132</name>
</gene>
<name>A0A397HDU4_9GLOM</name>
<comment type="caution">
    <text evidence="2">The sequence shown here is derived from an EMBL/GenBank/DDBJ whole genome shotgun (WGS) entry which is preliminary data.</text>
</comment>
<feature type="transmembrane region" description="Helical" evidence="1">
    <location>
        <begin position="42"/>
        <end position="60"/>
    </location>
</feature>
<proteinExistence type="predicted"/>
<protein>
    <recommendedName>
        <fullName evidence="4">Protein kinase domain-containing protein</fullName>
    </recommendedName>
</protein>
<dbReference type="AlphaFoldDB" id="A0A397HDU4"/>
<organism evidence="2 3">
    <name type="scientific">Diversispora epigaea</name>
    <dbReference type="NCBI Taxonomy" id="1348612"/>
    <lineage>
        <taxon>Eukaryota</taxon>
        <taxon>Fungi</taxon>
        <taxon>Fungi incertae sedis</taxon>
        <taxon>Mucoromycota</taxon>
        <taxon>Glomeromycotina</taxon>
        <taxon>Glomeromycetes</taxon>
        <taxon>Diversisporales</taxon>
        <taxon>Diversisporaceae</taxon>
        <taxon>Diversispora</taxon>
    </lineage>
</organism>
<dbReference type="Proteomes" id="UP000266861">
    <property type="component" value="Unassembled WGS sequence"/>
</dbReference>
<keyword evidence="1" id="KW-0472">Membrane</keyword>
<keyword evidence="3" id="KW-1185">Reference proteome</keyword>
<reference evidence="2 3" key="1">
    <citation type="submission" date="2018-08" db="EMBL/GenBank/DDBJ databases">
        <title>Genome and evolution of the arbuscular mycorrhizal fungus Diversispora epigaea (formerly Glomus versiforme) and its bacterial endosymbionts.</title>
        <authorList>
            <person name="Sun X."/>
            <person name="Fei Z."/>
            <person name="Harrison M."/>
        </authorList>
    </citation>
    <scope>NUCLEOTIDE SEQUENCE [LARGE SCALE GENOMIC DNA]</scope>
    <source>
        <strain evidence="2 3">IT104</strain>
    </source>
</reference>
<evidence type="ECO:0008006" key="4">
    <source>
        <dbReference type="Google" id="ProtNLM"/>
    </source>
</evidence>
<sequence length="182" mass="20623">MIIGIVLEYIPVGEIYNYVDKKHHLDDIEACRIFKQLIQEDMILVIMYIFLYFIIGKSIIRHNITDFGFVRKFGNSDLMESPCGAYPFNTNEKIDGIDGIDGLYRHIIATTLIFSEYISSEAEDLLNVMLVVPVINNNCVNGICKSFEVLPSIPIKKRPTIKTTIGLLCLLESASGKMLELQ</sequence>
<keyword evidence="1" id="KW-0812">Transmembrane</keyword>
<dbReference type="OrthoDB" id="193931at2759"/>
<dbReference type="STRING" id="1348612.A0A397HDU4"/>
<evidence type="ECO:0000313" key="2">
    <source>
        <dbReference type="EMBL" id="RHZ61242.1"/>
    </source>
</evidence>
<evidence type="ECO:0000313" key="3">
    <source>
        <dbReference type="Proteomes" id="UP000266861"/>
    </source>
</evidence>
<evidence type="ECO:0000256" key="1">
    <source>
        <dbReference type="SAM" id="Phobius"/>
    </source>
</evidence>
<dbReference type="EMBL" id="PQFF01000319">
    <property type="protein sequence ID" value="RHZ61242.1"/>
    <property type="molecule type" value="Genomic_DNA"/>
</dbReference>
<accession>A0A397HDU4</accession>
<keyword evidence="1" id="KW-1133">Transmembrane helix</keyword>